<keyword evidence="3" id="KW-1185">Reference proteome</keyword>
<dbReference type="AlphaFoldDB" id="A0A078ARP2"/>
<dbReference type="Proteomes" id="UP000039865">
    <property type="component" value="Unassembled WGS sequence"/>
</dbReference>
<protein>
    <submittedName>
        <fullName evidence="2">Uncharacterized protein</fullName>
    </submittedName>
</protein>
<reference evidence="2 3" key="1">
    <citation type="submission" date="2014-06" db="EMBL/GenBank/DDBJ databases">
        <authorList>
            <person name="Swart Estienne"/>
        </authorList>
    </citation>
    <scope>NUCLEOTIDE SEQUENCE [LARGE SCALE GENOMIC DNA]</scope>
    <source>
        <strain evidence="2 3">130c</strain>
    </source>
</reference>
<dbReference type="EMBL" id="CCKQ01013486">
    <property type="protein sequence ID" value="CDW85150.1"/>
    <property type="molecule type" value="Genomic_DNA"/>
</dbReference>
<gene>
    <name evidence="2" type="primary">Contig11662.g12479</name>
    <name evidence="2" type="ORF">STYLEM_14220</name>
</gene>
<evidence type="ECO:0000313" key="3">
    <source>
        <dbReference type="Proteomes" id="UP000039865"/>
    </source>
</evidence>
<name>A0A078ARP2_STYLE</name>
<feature type="compositionally biased region" description="Polar residues" evidence="1">
    <location>
        <begin position="210"/>
        <end position="219"/>
    </location>
</feature>
<dbReference type="OrthoDB" id="311825at2759"/>
<dbReference type="InParanoid" id="A0A078ARP2"/>
<proteinExistence type="predicted"/>
<feature type="region of interest" description="Disordered" evidence="1">
    <location>
        <begin position="186"/>
        <end position="232"/>
    </location>
</feature>
<accession>A0A078ARP2</accession>
<evidence type="ECO:0000313" key="2">
    <source>
        <dbReference type="EMBL" id="CDW85150.1"/>
    </source>
</evidence>
<sequence length="271" mass="31093">MHSKSRTYGGGSDFLSKTQYGVPFTTNYQINGTGRDSYIAVNNGGFYASYEPAKAADLGSFLSNKAKYAHNYNKQAPQKYVFYTTNGSGRDSYIVNNNGGFYPSQTVAAYRKQFFDQFRYYEKPVTNAYLARRNQSTYKVTSEGKLVTNKDVFMESQGFVNHKYHMNMTKQYKEQNRLNKRLSQPKYLSSSNSIVGSQAPLSISPEKVSKQNIETNSRSRSPENQKKLSRFLSSRNSQLKLTTLFDKQEDRKYPLIEALRKQSQTIDIQRQ</sequence>
<evidence type="ECO:0000256" key="1">
    <source>
        <dbReference type="SAM" id="MobiDB-lite"/>
    </source>
</evidence>
<organism evidence="2 3">
    <name type="scientific">Stylonychia lemnae</name>
    <name type="common">Ciliate</name>
    <dbReference type="NCBI Taxonomy" id="5949"/>
    <lineage>
        <taxon>Eukaryota</taxon>
        <taxon>Sar</taxon>
        <taxon>Alveolata</taxon>
        <taxon>Ciliophora</taxon>
        <taxon>Intramacronucleata</taxon>
        <taxon>Spirotrichea</taxon>
        <taxon>Stichotrichia</taxon>
        <taxon>Sporadotrichida</taxon>
        <taxon>Oxytrichidae</taxon>
        <taxon>Stylonychinae</taxon>
        <taxon>Stylonychia</taxon>
    </lineage>
</organism>
<feature type="compositionally biased region" description="Polar residues" evidence="1">
    <location>
        <begin position="186"/>
        <end position="201"/>
    </location>
</feature>